<feature type="domain" description="DUF2179" evidence="7">
    <location>
        <begin position="231"/>
        <end position="285"/>
    </location>
</feature>
<dbReference type="EMBL" id="SMBP01000001">
    <property type="protein sequence ID" value="TCU63542.1"/>
    <property type="molecule type" value="Genomic_DNA"/>
</dbReference>
<dbReference type="PANTHER" id="PTHR33545">
    <property type="entry name" value="UPF0750 MEMBRANE PROTEIN YITT-RELATED"/>
    <property type="match status" value="1"/>
</dbReference>
<feature type="transmembrane region" description="Helical" evidence="6">
    <location>
        <begin position="60"/>
        <end position="84"/>
    </location>
</feature>
<dbReference type="InterPro" id="IPR003740">
    <property type="entry name" value="YitT"/>
</dbReference>
<dbReference type="PANTHER" id="PTHR33545:SF5">
    <property type="entry name" value="UPF0750 MEMBRANE PROTEIN YITT"/>
    <property type="match status" value="1"/>
</dbReference>
<keyword evidence="4 6" id="KW-1133">Transmembrane helix</keyword>
<evidence type="ECO:0000256" key="2">
    <source>
        <dbReference type="ARBA" id="ARBA00022475"/>
    </source>
</evidence>
<comment type="caution">
    <text evidence="8">The sequence shown here is derived from an EMBL/GenBank/DDBJ whole genome shotgun (WGS) entry which is preliminary data.</text>
</comment>
<feature type="transmembrane region" description="Helical" evidence="6">
    <location>
        <begin position="161"/>
        <end position="185"/>
    </location>
</feature>
<dbReference type="InterPro" id="IPR015867">
    <property type="entry name" value="N-reg_PII/ATP_PRibTrfase_C"/>
</dbReference>
<protein>
    <submittedName>
        <fullName evidence="8">Uncharacterized membrane-anchored protein YitT (DUF2179 family)</fullName>
    </submittedName>
</protein>
<dbReference type="AlphaFoldDB" id="A0A4R3TPX0"/>
<sequence>MNKKIAILKRKKAIRNLITLLAVITSALLQTFVIQSMIRPANMLSSGFTGVAILIDKIAALYGGSISTSIAIIMLNVPVALLCYKSISARFTFFSCIQFACTSLFLQVMNFQPMFHDIVLNVIFGGFLYGIGTTLALKGNASTGGTDFIALFVSNRLGKSIWSYVFLFNAAILCIFGSMFGWIYAGYSIIFQFISTKTIDAFHHRYERVTLEILTSDAESVVDTYVDHFRHGITCVQGYGGFSHKKIYILHTVVSTYEVADIIELLKQTDERIIVNVMRTEQFFGNFYQKPFE</sequence>
<dbReference type="InterPro" id="IPR019264">
    <property type="entry name" value="DUF2179"/>
</dbReference>
<comment type="subcellular location">
    <subcellularLocation>
        <location evidence="1">Cell membrane</location>
        <topology evidence="1">Multi-pass membrane protein</topology>
    </subcellularLocation>
</comment>
<evidence type="ECO:0000259" key="7">
    <source>
        <dbReference type="Pfam" id="PF10035"/>
    </source>
</evidence>
<dbReference type="GeneID" id="73795601"/>
<feature type="transmembrane region" description="Helical" evidence="6">
    <location>
        <begin position="118"/>
        <end position="137"/>
    </location>
</feature>
<dbReference type="RefSeq" id="WP_008688540.1">
    <property type="nucleotide sequence ID" value="NZ_AP024510.1"/>
</dbReference>
<gene>
    <name evidence="8" type="ORF">EDD61_101194</name>
</gene>
<dbReference type="GO" id="GO:0005886">
    <property type="term" value="C:plasma membrane"/>
    <property type="evidence" value="ECO:0007669"/>
    <property type="project" value="UniProtKB-SubCell"/>
</dbReference>
<keyword evidence="3 6" id="KW-0812">Transmembrane</keyword>
<keyword evidence="5 6" id="KW-0472">Membrane</keyword>
<keyword evidence="9" id="KW-1185">Reference proteome</keyword>
<reference evidence="8 9" key="1">
    <citation type="submission" date="2019-03" db="EMBL/GenBank/DDBJ databases">
        <title>Genomic Encyclopedia of Type Strains, Phase IV (KMG-IV): sequencing the most valuable type-strain genomes for metagenomic binning, comparative biology and taxonomic classification.</title>
        <authorList>
            <person name="Goeker M."/>
        </authorList>
    </citation>
    <scope>NUCLEOTIDE SEQUENCE [LARGE SCALE GENOMIC DNA]</scope>
    <source>
        <strain evidence="8 9">DSM 29481</strain>
    </source>
</reference>
<dbReference type="InterPro" id="IPR051461">
    <property type="entry name" value="UPF0750_membrane"/>
</dbReference>
<evidence type="ECO:0000256" key="6">
    <source>
        <dbReference type="SAM" id="Phobius"/>
    </source>
</evidence>
<evidence type="ECO:0000313" key="9">
    <source>
        <dbReference type="Proteomes" id="UP000295773"/>
    </source>
</evidence>
<accession>A0A4R3TPX0</accession>
<dbReference type="PIRSF" id="PIRSF006483">
    <property type="entry name" value="Membrane_protein_YitT"/>
    <property type="match status" value="1"/>
</dbReference>
<dbReference type="Proteomes" id="UP000295773">
    <property type="component" value="Unassembled WGS sequence"/>
</dbReference>
<dbReference type="Pfam" id="PF02588">
    <property type="entry name" value="YitT_membrane"/>
    <property type="match status" value="1"/>
</dbReference>
<feature type="transmembrane region" description="Helical" evidence="6">
    <location>
        <begin position="91"/>
        <end position="112"/>
    </location>
</feature>
<evidence type="ECO:0000313" key="8">
    <source>
        <dbReference type="EMBL" id="TCU63542.1"/>
    </source>
</evidence>
<organism evidence="8 9">
    <name type="scientific">Longicatena caecimuris</name>
    <dbReference type="NCBI Taxonomy" id="1796635"/>
    <lineage>
        <taxon>Bacteria</taxon>
        <taxon>Bacillati</taxon>
        <taxon>Bacillota</taxon>
        <taxon>Erysipelotrichia</taxon>
        <taxon>Erysipelotrichales</taxon>
        <taxon>Erysipelotrichaceae</taxon>
        <taxon>Longicatena</taxon>
    </lineage>
</organism>
<evidence type="ECO:0000256" key="5">
    <source>
        <dbReference type="ARBA" id="ARBA00023136"/>
    </source>
</evidence>
<proteinExistence type="predicted"/>
<keyword evidence="2" id="KW-1003">Cell membrane</keyword>
<name>A0A4R3TPX0_9FIRM</name>
<evidence type="ECO:0000256" key="3">
    <source>
        <dbReference type="ARBA" id="ARBA00022692"/>
    </source>
</evidence>
<dbReference type="Pfam" id="PF10035">
    <property type="entry name" value="DUF2179"/>
    <property type="match status" value="1"/>
</dbReference>
<evidence type="ECO:0000256" key="4">
    <source>
        <dbReference type="ARBA" id="ARBA00022989"/>
    </source>
</evidence>
<dbReference type="Gene3D" id="3.30.70.120">
    <property type="match status" value="1"/>
</dbReference>
<evidence type="ECO:0000256" key="1">
    <source>
        <dbReference type="ARBA" id="ARBA00004651"/>
    </source>
</evidence>